<dbReference type="SUPFAM" id="SSF50630">
    <property type="entry name" value="Acid proteases"/>
    <property type="match status" value="1"/>
</dbReference>
<evidence type="ECO:0000313" key="8">
    <source>
        <dbReference type="Proteomes" id="UP000703269"/>
    </source>
</evidence>
<dbReference type="GO" id="GO:0006508">
    <property type="term" value="P:proteolysis"/>
    <property type="evidence" value="ECO:0007669"/>
    <property type="project" value="UniProtKB-KW"/>
</dbReference>
<keyword evidence="4" id="KW-0378">Hydrolase</keyword>
<dbReference type="Proteomes" id="UP000703269">
    <property type="component" value="Unassembled WGS sequence"/>
</dbReference>
<dbReference type="CDD" id="cd05471">
    <property type="entry name" value="pepsin_like"/>
    <property type="match status" value="1"/>
</dbReference>
<comment type="similarity">
    <text evidence="1 4">Belongs to the peptidase A1 family.</text>
</comment>
<dbReference type="InterPro" id="IPR033121">
    <property type="entry name" value="PEPTIDASE_A1"/>
</dbReference>
<keyword evidence="4" id="KW-0645">Protease</keyword>
<evidence type="ECO:0000256" key="5">
    <source>
        <dbReference type="SAM" id="SignalP"/>
    </source>
</evidence>
<dbReference type="PANTHER" id="PTHR47966:SF51">
    <property type="entry name" value="BETA-SITE APP-CLEAVING ENZYME, ISOFORM A-RELATED"/>
    <property type="match status" value="1"/>
</dbReference>
<organism evidence="7 8">
    <name type="scientific">Phanerochaete sordida</name>
    <dbReference type="NCBI Taxonomy" id="48140"/>
    <lineage>
        <taxon>Eukaryota</taxon>
        <taxon>Fungi</taxon>
        <taxon>Dikarya</taxon>
        <taxon>Basidiomycota</taxon>
        <taxon>Agaricomycotina</taxon>
        <taxon>Agaricomycetes</taxon>
        <taxon>Polyporales</taxon>
        <taxon>Phanerochaetaceae</taxon>
        <taxon>Phanerochaete</taxon>
    </lineage>
</organism>
<keyword evidence="8" id="KW-1185">Reference proteome</keyword>
<keyword evidence="5" id="KW-0732">Signal</keyword>
<name>A0A9P3GGZ8_9APHY</name>
<feature type="chain" id="PRO_5040313699" evidence="5">
    <location>
        <begin position="18"/>
        <end position="404"/>
    </location>
</feature>
<evidence type="ECO:0000256" key="1">
    <source>
        <dbReference type="ARBA" id="ARBA00007447"/>
    </source>
</evidence>
<protein>
    <submittedName>
        <fullName evidence="7">A1 family peptidase</fullName>
    </submittedName>
</protein>
<gene>
    <name evidence="7" type="ORF">PsYK624_102920</name>
</gene>
<evidence type="ECO:0000256" key="4">
    <source>
        <dbReference type="RuleBase" id="RU000454"/>
    </source>
</evidence>
<sequence>MKLLSFVLLATAYGAFAIPGLDVDVSVTLPVLGEINLAKLTSVVHIDQSRAMVMKHRMQATGFQRRQSASVDAANTAVDFTVSVNVGQPSTQYTLLIDSGSSNTWVGAKTHYTPTSSSHNTGKSVSTSYGSGRFSGTEYLDTVDLGNGLVIANQSIGVANSSSGFDGSFDGILGIGPVDLTQDTIQGSSEQIPTVANNLKSQGKIGTEAIGIFYPPYAEKASGSLTFGGADASKYTGSLTYTPITASSPASDYWGIDQTISYAGQTIAGQTSGIVDSGTTMLLLASDHYQAYMNATGAVKDSKTGMLSLTKDQYAKLQPLDFTINNQKFSLSANGQIWPQALSTALGGDSDHVYLVVGDLGSESGEGFDFINGYMFMQRFYTVLDQDNSRVGFATTQYTDSTAN</sequence>
<dbReference type="AlphaFoldDB" id="A0A9P3GGZ8"/>
<comment type="caution">
    <text evidence="7">The sequence shown here is derived from an EMBL/GenBank/DDBJ whole genome shotgun (WGS) entry which is preliminary data.</text>
</comment>
<evidence type="ECO:0000313" key="7">
    <source>
        <dbReference type="EMBL" id="GJE94124.1"/>
    </source>
</evidence>
<reference evidence="7 8" key="1">
    <citation type="submission" date="2021-08" db="EMBL/GenBank/DDBJ databases">
        <title>Draft Genome Sequence of Phanerochaete sordida strain YK-624.</title>
        <authorList>
            <person name="Mori T."/>
            <person name="Dohra H."/>
            <person name="Suzuki T."/>
            <person name="Kawagishi H."/>
            <person name="Hirai H."/>
        </authorList>
    </citation>
    <scope>NUCLEOTIDE SEQUENCE [LARGE SCALE GENOMIC DNA]</scope>
    <source>
        <strain evidence="7 8">YK-624</strain>
    </source>
</reference>
<dbReference type="Gene3D" id="2.40.70.10">
    <property type="entry name" value="Acid Proteases"/>
    <property type="match status" value="2"/>
</dbReference>
<dbReference type="PRINTS" id="PR00792">
    <property type="entry name" value="PEPSIN"/>
</dbReference>
<evidence type="ECO:0000256" key="2">
    <source>
        <dbReference type="ARBA" id="ARBA00022750"/>
    </source>
</evidence>
<evidence type="ECO:0000259" key="6">
    <source>
        <dbReference type="PROSITE" id="PS51767"/>
    </source>
</evidence>
<evidence type="ECO:0000256" key="3">
    <source>
        <dbReference type="PIRSR" id="PIRSR601461-1"/>
    </source>
</evidence>
<dbReference type="Pfam" id="PF00026">
    <property type="entry name" value="Asp"/>
    <property type="match status" value="1"/>
</dbReference>
<keyword evidence="2 4" id="KW-0064">Aspartyl protease</keyword>
<accession>A0A9P3GGZ8</accession>
<dbReference type="GO" id="GO:0004190">
    <property type="term" value="F:aspartic-type endopeptidase activity"/>
    <property type="evidence" value="ECO:0007669"/>
    <property type="project" value="UniProtKB-KW"/>
</dbReference>
<dbReference type="PANTHER" id="PTHR47966">
    <property type="entry name" value="BETA-SITE APP-CLEAVING ENZYME, ISOFORM A-RELATED"/>
    <property type="match status" value="1"/>
</dbReference>
<dbReference type="InterPro" id="IPR021109">
    <property type="entry name" value="Peptidase_aspartic_dom_sf"/>
</dbReference>
<feature type="active site" evidence="3">
    <location>
        <position position="98"/>
    </location>
</feature>
<dbReference type="PROSITE" id="PS51767">
    <property type="entry name" value="PEPTIDASE_A1"/>
    <property type="match status" value="1"/>
</dbReference>
<feature type="signal peptide" evidence="5">
    <location>
        <begin position="1"/>
        <end position="17"/>
    </location>
</feature>
<dbReference type="InterPro" id="IPR001969">
    <property type="entry name" value="Aspartic_peptidase_AS"/>
</dbReference>
<feature type="active site" evidence="3">
    <location>
        <position position="276"/>
    </location>
</feature>
<dbReference type="InterPro" id="IPR034164">
    <property type="entry name" value="Pepsin-like_dom"/>
</dbReference>
<dbReference type="EMBL" id="BPQB01000037">
    <property type="protein sequence ID" value="GJE94124.1"/>
    <property type="molecule type" value="Genomic_DNA"/>
</dbReference>
<dbReference type="InterPro" id="IPR001461">
    <property type="entry name" value="Aspartic_peptidase_A1"/>
</dbReference>
<proteinExistence type="inferred from homology"/>
<dbReference type="OrthoDB" id="660550at2759"/>
<feature type="domain" description="Peptidase A1" evidence="6">
    <location>
        <begin position="80"/>
        <end position="394"/>
    </location>
</feature>
<dbReference type="PROSITE" id="PS00141">
    <property type="entry name" value="ASP_PROTEASE"/>
    <property type="match status" value="2"/>
</dbReference>